<protein>
    <recommendedName>
        <fullName evidence="4">Encoded protein</fullName>
    </recommendedName>
</protein>
<feature type="compositionally biased region" description="Basic and acidic residues" evidence="1">
    <location>
        <begin position="332"/>
        <end position="350"/>
    </location>
</feature>
<feature type="region of interest" description="Disordered" evidence="1">
    <location>
        <begin position="253"/>
        <end position="305"/>
    </location>
</feature>
<feature type="compositionally biased region" description="Low complexity" evidence="1">
    <location>
        <begin position="266"/>
        <end position="287"/>
    </location>
</feature>
<gene>
    <name evidence="2" type="ORF">DUNSADRAFT_8491</name>
</gene>
<name>A0ABQ7GJD5_DUNSA</name>
<reference evidence="2" key="1">
    <citation type="submission" date="2017-08" db="EMBL/GenBank/DDBJ databases">
        <authorList>
            <person name="Polle J.E."/>
            <person name="Barry K."/>
            <person name="Cushman J."/>
            <person name="Schmutz J."/>
            <person name="Tran D."/>
            <person name="Hathwaick L.T."/>
            <person name="Yim W.C."/>
            <person name="Jenkins J."/>
            <person name="Mckie-Krisberg Z.M."/>
            <person name="Prochnik S."/>
            <person name="Lindquist E."/>
            <person name="Dockter R.B."/>
            <person name="Adam C."/>
            <person name="Molina H."/>
            <person name="Bunkerborg J."/>
            <person name="Jin E."/>
            <person name="Buchheim M."/>
            <person name="Magnuson J."/>
        </authorList>
    </citation>
    <scope>NUCLEOTIDE SEQUENCE</scope>
    <source>
        <strain evidence="2">CCAP 19/18</strain>
    </source>
</reference>
<evidence type="ECO:0000256" key="1">
    <source>
        <dbReference type="SAM" id="MobiDB-lite"/>
    </source>
</evidence>
<keyword evidence="3" id="KW-1185">Reference proteome</keyword>
<feature type="region of interest" description="Disordered" evidence="1">
    <location>
        <begin position="317"/>
        <end position="350"/>
    </location>
</feature>
<dbReference type="EMBL" id="MU069741">
    <property type="protein sequence ID" value="KAF5834721.1"/>
    <property type="molecule type" value="Genomic_DNA"/>
</dbReference>
<organism evidence="2 3">
    <name type="scientific">Dunaliella salina</name>
    <name type="common">Green alga</name>
    <name type="synonym">Protococcus salinus</name>
    <dbReference type="NCBI Taxonomy" id="3046"/>
    <lineage>
        <taxon>Eukaryota</taxon>
        <taxon>Viridiplantae</taxon>
        <taxon>Chlorophyta</taxon>
        <taxon>core chlorophytes</taxon>
        <taxon>Chlorophyceae</taxon>
        <taxon>CS clade</taxon>
        <taxon>Chlamydomonadales</taxon>
        <taxon>Dunaliellaceae</taxon>
        <taxon>Dunaliella</taxon>
    </lineage>
</organism>
<sequence>MSQEWPNQVVQIFPLENHEARRSSAGNPAGSAYGKGVDHDESVGRGRSSQGSSCLGLDSWGNKSSLTQSEQDRSAHGPPALSAPTCVGSGQGEDDALASAPSVFLVGKLEGSDRLTPLQQVKKAISAASNAFIKVGSWSSRARERERAISFDIPPSATAPPRQDKALALPDPIHSQPPLSPSIGSSARPSHISQGLSRNLNGRMPPSCSDERNVQFQQLKPCSSRSMDRTLIKRVSFFFSLESADVAGGGPAELDACSRSSDHRPSSTCPSEGTPSSSSGPRSSDPPLASPDCSTRSSGARSRSSASTYFFQGTLGHMRRGSTSDEALPTLEHSEAGDGDAAHRENQRVAGKEGSRLEFYQFVV</sequence>
<accession>A0ABQ7GJD5</accession>
<feature type="region of interest" description="Disordered" evidence="1">
    <location>
        <begin position="149"/>
        <end position="212"/>
    </location>
</feature>
<feature type="compositionally biased region" description="Low complexity" evidence="1">
    <location>
        <begin position="294"/>
        <end position="305"/>
    </location>
</feature>
<evidence type="ECO:0000313" key="2">
    <source>
        <dbReference type="EMBL" id="KAF5834721.1"/>
    </source>
</evidence>
<evidence type="ECO:0008006" key="4">
    <source>
        <dbReference type="Google" id="ProtNLM"/>
    </source>
</evidence>
<proteinExistence type="predicted"/>
<feature type="region of interest" description="Disordered" evidence="1">
    <location>
        <begin position="16"/>
        <end position="94"/>
    </location>
</feature>
<evidence type="ECO:0000313" key="3">
    <source>
        <dbReference type="Proteomes" id="UP000815325"/>
    </source>
</evidence>
<feature type="compositionally biased region" description="Polar residues" evidence="1">
    <location>
        <begin position="182"/>
        <end position="200"/>
    </location>
</feature>
<dbReference type="Proteomes" id="UP000815325">
    <property type="component" value="Unassembled WGS sequence"/>
</dbReference>
<comment type="caution">
    <text evidence="2">The sequence shown here is derived from an EMBL/GenBank/DDBJ whole genome shotgun (WGS) entry which is preliminary data.</text>
</comment>